<name>A0A1V3NEM1_9GAMM</name>
<dbReference type="SUPFAM" id="SSF48452">
    <property type="entry name" value="TPR-like"/>
    <property type="match status" value="1"/>
</dbReference>
<dbReference type="RefSeq" id="WP_077279358.1">
    <property type="nucleotide sequence ID" value="NZ_MVBK01000069.1"/>
</dbReference>
<comment type="caution">
    <text evidence="2">The sequence shown here is derived from an EMBL/GenBank/DDBJ whole genome shotgun (WGS) entry which is preliminary data.</text>
</comment>
<evidence type="ECO:0000313" key="2">
    <source>
        <dbReference type="EMBL" id="OOG23292.1"/>
    </source>
</evidence>
<protein>
    <submittedName>
        <fullName evidence="2">Uncharacterized protein</fullName>
    </submittedName>
</protein>
<dbReference type="InterPro" id="IPR018759">
    <property type="entry name" value="BBP2_2"/>
</dbReference>
<reference evidence="2 3" key="1">
    <citation type="submission" date="2017-02" db="EMBL/GenBank/DDBJ databases">
        <title>Genomic diversity within the haloalkaliphilic genus Thioalkalivibrio.</title>
        <authorList>
            <person name="Ahn A.-C."/>
            <person name="Meier-Kolthoff J."/>
            <person name="Overmars L."/>
            <person name="Richter M."/>
            <person name="Woyke T."/>
            <person name="Sorokin D.Y."/>
            <person name="Muyzer G."/>
        </authorList>
    </citation>
    <scope>NUCLEOTIDE SEQUENCE [LARGE SCALE GENOMIC DNA]</scope>
    <source>
        <strain evidence="2 3">ALJD</strain>
    </source>
</reference>
<gene>
    <name evidence="2" type="ORF">B1C78_11790</name>
</gene>
<dbReference type="InterPro" id="IPR011990">
    <property type="entry name" value="TPR-like_helical_dom_sf"/>
</dbReference>
<dbReference type="Proteomes" id="UP000189462">
    <property type="component" value="Unassembled WGS sequence"/>
</dbReference>
<dbReference type="Gene3D" id="1.25.40.10">
    <property type="entry name" value="Tetratricopeptide repeat domain"/>
    <property type="match status" value="1"/>
</dbReference>
<keyword evidence="3" id="KW-1185">Reference proteome</keyword>
<accession>A0A1V3NEM1</accession>
<feature type="signal peptide" evidence="1">
    <location>
        <begin position="1"/>
        <end position="23"/>
    </location>
</feature>
<keyword evidence="1" id="KW-0732">Signal</keyword>
<feature type="chain" id="PRO_5012324491" evidence="1">
    <location>
        <begin position="24"/>
        <end position="433"/>
    </location>
</feature>
<organism evidence="2 3">
    <name type="scientific">Thioalkalivibrio denitrificans</name>
    <dbReference type="NCBI Taxonomy" id="108003"/>
    <lineage>
        <taxon>Bacteria</taxon>
        <taxon>Pseudomonadati</taxon>
        <taxon>Pseudomonadota</taxon>
        <taxon>Gammaproteobacteria</taxon>
        <taxon>Chromatiales</taxon>
        <taxon>Ectothiorhodospiraceae</taxon>
        <taxon>Thioalkalivibrio</taxon>
    </lineage>
</organism>
<dbReference type="EMBL" id="MVBK01000069">
    <property type="protein sequence ID" value="OOG23292.1"/>
    <property type="molecule type" value="Genomic_DNA"/>
</dbReference>
<dbReference type="AlphaFoldDB" id="A0A1V3NEM1"/>
<dbReference type="Pfam" id="PF10082">
    <property type="entry name" value="BBP2_2"/>
    <property type="match status" value="1"/>
</dbReference>
<evidence type="ECO:0000313" key="3">
    <source>
        <dbReference type="Proteomes" id="UP000189462"/>
    </source>
</evidence>
<proteinExistence type="predicted"/>
<dbReference type="OrthoDB" id="5718398at2"/>
<dbReference type="InterPro" id="IPR036709">
    <property type="entry name" value="Autotransporte_beta_dom_sf"/>
</dbReference>
<evidence type="ECO:0000256" key="1">
    <source>
        <dbReference type="SAM" id="SignalP"/>
    </source>
</evidence>
<sequence>MKHLTGFILVLIMALLPVPAVSADDPEHAYREAVEAFEAGRYEAARDGFLTARRLGMDTPALSYSLGSTWYRLEAYDRAAEEFGRLLDRPQWQHLAHYNLGLIAQRQGNQAEADRHFRAASGSPDRNLAHLARRALGEDAQPLPARDAPTGLLSLGLGYDSNVTLSPDADILGVSDDAGAFLEALAAGRLYLTPDAERPLRLDGALLMREYPDVDRFDETGLMLGLFQERRHEDWHLQWGGSLDSVYIDGRHFQDVLSLRGDARRPIGEGQVLALGYGLSRIEASNRYDYLTGWRHRLRGEWRLPVGETRVRLGYTLDVNDRKDLSEGAEFASYSPVRHLLHVQADRDLDGNVNLRARVEYHHSRYRDPHRLDGLRRTREDDLWLLSLRGTRQLDRNWALFAELSHWTNDSSLREYDYDRTVVMGGVEYLFGR</sequence>
<dbReference type="SUPFAM" id="SSF103515">
    <property type="entry name" value="Autotransporter"/>
    <property type="match status" value="1"/>
</dbReference>
<dbReference type="STRING" id="108003.B1C78_11790"/>